<keyword evidence="3 4" id="KW-0687">Ribonucleoprotein</keyword>
<name>A0A6A6USP4_9PEZI</name>
<dbReference type="InterPro" id="IPR036394">
    <property type="entry name" value="Ribosomal_uL22_sf"/>
</dbReference>
<dbReference type="PANTHER" id="PTHR13501">
    <property type="entry name" value="CHLOROPLAST 50S RIBOSOMAL PROTEIN L22-RELATED"/>
    <property type="match status" value="1"/>
</dbReference>
<evidence type="ECO:0000256" key="2">
    <source>
        <dbReference type="ARBA" id="ARBA00022980"/>
    </source>
</evidence>
<evidence type="ECO:0000256" key="1">
    <source>
        <dbReference type="ARBA" id="ARBA00009451"/>
    </source>
</evidence>
<comment type="similarity">
    <text evidence="1 4">Belongs to the universal ribosomal protein uL22 family.</text>
</comment>
<gene>
    <name evidence="5" type="ORF">BT63DRAFT_450281</name>
</gene>
<dbReference type="InterPro" id="IPR001063">
    <property type="entry name" value="Ribosomal_uL22"/>
</dbReference>
<dbReference type="GO" id="GO:0003735">
    <property type="term" value="F:structural constituent of ribosome"/>
    <property type="evidence" value="ECO:0007669"/>
    <property type="project" value="InterPro"/>
</dbReference>
<dbReference type="OrthoDB" id="416470at2759"/>
<keyword evidence="6" id="KW-1185">Reference proteome</keyword>
<accession>A0A6A6USP4</accession>
<organism evidence="5 6">
    <name type="scientific">Microthyrium microscopicum</name>
    <dbReference type="NCBI Taxonomy" id="703497"/>
    <lineage>
        <taxon>Eukaryota</taxon>
        <taxon>Fungi</taxon>
        <taxon>Dikarya</taxon>
        <taxon>Ascomycota</taxon>
        <taxon>Pezizomycotina</taxon>
        <taxon>Dothideomycetes</taxon>
        <taxon>Dothideomycetes incertae sedis</taxon>
        <taxon>Microthyriales</taxon>
        <taxon>Microthyriaceae</taxon>
        <taxon>Microthyrium</taxon>
    </lineage>
</organism>
<proteinExistence type="inferred from homology"/>
<evidence type="ECO:0000313" key="5">
    <source>
        <dbReference type="EMBL" id="KAF2675295.1"/>
    </source>
</evidence>
<evidence type="ECO:0000313" key="6">
    <source>
        <dbReference type="Proteomes" id="UP000799302"/>
    </source>
</evidence>
<keyword evidence="2 4" id="KW-0689">Ribosomal protein</keyword>
<sequence length="349" mass="40622">MSYRIPSSRLVRPITSLTSITIPIRLLPHHARRYATKNENILMERWLQNRGEMPNQKDLQQAAKENLQRGQLHQNSIFIDAERGYAADEGDIVDEEIRPMRNEYKASSPVALSAEDAAIQALTKDGERDVDLLRRRLDMDPETRFKAEYRRTVKMMRRGWTITREQHIKRSERQVRMKSPWLKTSTKKLGLIARQLQGKTVDEALLQLRFSKKRTAGEVARHLEHTRDMAVVKWGMGLGQVEGTAGEPMNIRVNNGTKLGRKKLITDRTEIFVESATVGRGPMQKEPEFRARGKTNILKHRWSCIIFVLKEEISRIRQHEDKMRLAAQKKPRIPLPDKPIPQQRQYVLW</sequence>
<dbReference type="SUPFAM" id="SSF54843">
    <property type="entry name" value="Ribosomal protein L22"/>
    <property type="match status" value="1"/>
</dbReference>
<dbReference type="GO" id="GO:0015934">
    <property type="term" value="C:large ribosomal subunit"/>
    <property type="evidence" value="ECO:0007669"/>
    <property type="project" value="InterPro"/>
</dbReference>
<dbReference type="Pfam" id="PF00237">
    <property type="entry name" value="Ribosomal_L22"/>
    <property type="match status" value="1"/>
</dbReference>
<dbReference type="PANTHER" id="PTHR13501:SF10">
    <property type="entry name" value="LARGE RIBOSOMAL SUBUNIT PROTEIN UL22M"/>
    <property type="match status" value="1"/>
</dbReference>
<evidence type="ECO:0000256" key="4">
    <source>
        <dbReference type="RuleBase" id="RU004005"/>
    </source>
</evidence>
<dbReference type="InterPro" id="IPR047867">
    <property type="entry name" value="Ribosomal_uL22_bac/org-type"/>
</dbReference>
<evidence type="ECO:0000256" key="3">
    <source>
        <dbReference type="ARBA" id="ARBA00023274"/>
    </source>
</evidence>
<dbReference type="Gene3D" id="3.90.470.10">
    <property type="entry name" value="Ribosomal protein L22/L17"/>
    <property type="match status" value="1"/>
</dbReference>
<reference evidence="5" key="1">
    <citation type="journal article" date="2020" name="Stud. Mycol.">
        <title>101 Dothideomycetes genomes: a test case for predicting lifestyles and emergence of pathogens.</title>
        <authorList>
            <person name="Haridas S."/>
            <person name="Albert R."/>
            <person name="Binder M."/>
            <person name="Bloem J."/>
            <person name="Labutti K."/>
            <person name="Salamov A."/>
            <person name="Andreopoulos B."/>
            <person name="Baker S."/>
            <person name="Barry K."/>
            <person name="Bills G."/>
            <person name="Bluhm B."/>
            <person name="Cannon C."/>
            <person name="Castanera R."/>
            <person name="Culley D."/>
            <person name="Daum C."/>
            <person name="Ezra D."/>
            <person name="Gonzalez J."/>
            <person name="Henrissat B."/>
            <person name="Kuo A."/>
            <person name="Liang C."/>
            <person name="Lipzen A."/>
            <person name="Lutzoni F."/>
            <person name="Magnuson J."/>
            <person name="Mondo S."/>
            <person name="Nolan M."/>
            <person name="Ohm R."/>
            <person name="Pangilinan J."/>
            <person name="Park H.-J."/>
            <person name="Ramirez L."/>
            <person name="Alfaro M."/>
            <person name="Sun H."/>
            <person name="Tritt A."/>
            <person name="Yoshinaga Y."/>
            <person name="Zwiers L.-H."/>
            <person name="Turgeon B."/>
            <person name="Goodwin S."/>
            <person name="Spatafora J."/>
            <person name="Crous P."/>
            <person name="Grigoriev I."/>
        </authorList>
    </citation>
    <scope>NUCLEOTIDE SEQUENCE</scope>
    <source>
        <strain evidence="5">CBS 115976</strain>
    </source>
</reference>
<dbReference type="AlphaFoldDB" id="A0A6A6USP4"/>
<dbReference type="EMBL" id="MU004230">
    <property type="protein sequence ID" value="KAF2675295.1"/>
    <property type="molecule type" value="Genomic_DNA"/>
</dbReference>
<dbReference type="GO" id="GO:0006412">
    <property type="term" value="P:translation"/>
    <property type="evidence" value="ECO:0007669"/>
    <property type="project" value="InterPro"/>
</dbReference>
<dbReference type="Proteomes" id="UP000799302">
    <property type="component" value="Unassembled WGS sequence"/>
</dbReference>
<protein>
    <submittedName>
        <fullName evidence="5">Ribosomal protein L22</fullName>
    </submittedName>
</protein>